<dbReference type="InterPro" id="IPR045340">
    <property type="entry name" value="DUF6533"/>
</dbReference>
<evidence type="ECO:0000256" key="1">
    <source>
        <dbReference type="SAM" id="Phobius"/>
    </source>
</evidence>
<feature type="transmembrane region" description="Helical" evidence="1">
    <location>
        <begin position="205"/>
        <end position="224"/>
    </location>
</feature>
<keyword evidence="1" id="KW-0812">Transmembrane</keyword>
<keyword evidence="1" id="KW-0472">Membrane</keyword>
<organism evidence="3 4">
    <name type="scientific">Steccherinum ochraceum</name>
    <dbReference type="NCBI Taxonomy" id="92696"/>
    <lineage>
        <taxon>Eukaryota</taxon>
        <taxon>Fungi</taxon>
        <taxon>Dikarya</taxon>
        <taxon>Basidiomycota</taxon>
        <taxon>Agaricomycotina</taxon>
        <taxon>Agaricomycetes</taxon>
        <taxon>Polyporales</taxon>
        <taxon>Steccherinaceae</taxon>
        <taxon>Steccherinum</taxon>
    </lineage>
</organism>
<feature type="transmembrane region" description="Helical" evidence="1">
    <location>
        <begin position="84"/>
        <end position="106"/>
    </location>
</feature>
<keyword evidence="4" id="KW-1185">Reference proteome</keyword>
<dbReference type="EMBL" id="RWJN01000091">
    <property type="protein sequence ID" value="TCD67613.1"/>
    <property type="molecule type" value="Genomic_DNA"/>
</dbReference>
<dbReference type="STRING" id="92696.A0A4R0RL05"/>
<accession>A0A4R0RL05</accession>
<evidence type="ECO:0000313" key="3">
    <source>
        <dbReference type="EMBL" id="TCD67613.1"/>
    </source>
</evidence>
<feature type="domain" description="DUF6533" evidence="2">
    <location>
        <begin position="17"/>
        <end position="60"/>
    </location>
</feature>
<feature type="transmembrane region" description="Helical" evidence="1">
    <location>
        <begin position="118"/>
        <end position="144"/>
    </location>
</feature>
<feature type="transmembrane region" description="Helical" evidence="1">
    <location>
        <begin position="12"/>
        <end position="32"/>
    </location>
</feature>
<gene>
    <name evidence="3" type="ORF">EIP91_012178</name>
</gene>
<reference evidence="3 4" key="1">
    <citation type="submission" date="2018-11" db="EMBL/GenBank/DDBJ databases">
        <title>Genome assembly of Steccherinum ochraceum LE-BIN_3174, the white-rot fungus of the Steccherinaceae family (The Residual Polyporoid clade, Polyporales, Basidiomycota).</title>
        <authorList>
            <person name="Fedorova T.V."/>
            <person name="Glazunova O.A."/>
            <person name="Landesman E.O."/>
            <person name="Moiseenko K.V."/>
            <person name="Psurtseva N.V."/>
            <person name="Savinova O.S."/>
            <person name="Shakhova N.V."/>
            <person name="Tyazhelova T.V."/>
            <person name="Vasina D.V."/>
        </authorList>
    </citation>
    <scope>NUCLEOTIDE SEQUENCE [LARGE SCALE GENOMIC DNA]</scope>
    <source>
        <strain evidence="3 4">LE-BIN_3174</strain>
    </source>
</reference>
<dbReference type="Pfam" id="PF20151">
    <property type="entry name" value="DUF6533"/>
    <property type="match status" value="1"/>
</dbReference>
<keyword evidence="1" id="KW-1133">Transmembrane helix</keyword>
<feature type="transmembrane region" description="Helical" evidence="1">
    <location>
        <begin position="44"/>
        <end position="64"/>
    </location>
</feature>
<dbReference type="OrthoDB" id="2638860at2759"/>
<evidence type="ECO:0000313" key="4">
    <source>
        <dbReference type="Proteomes" id="UP000292702"/>
    </source>
</evidence>
<dbReference type="Proteomes" id="UP000292702">
    <property type="component" value="Unassembled WGS sequence"/>
</dbReference>
<feature type="transmembrane region" description="Helical" evidence="1">
    <location>
        <begin position="164"/>
        <end position="184"/>
    </location>
</feature>
<dbReference type="AlphaFoldDB" id="A0A4R0RL05"/>
<sequence length="316" mass="35225">MSPETVAHHEVMVQVMTLVGFVALVYDHLLTFADEIDYIWRARAGLVSLLFLLNRYLVPLVLAVDIYELFALPDGAAAFCKAWTAAQSLFTVASFLSIHTIVALRVHALYNGTRWIKFFLWIVGVLYATSSITIIVVAGVQLIPHIEPPHHGCVGAIPTYLWTAWLPSVIFESILFGLTVNVMIIQDRRRSFNTLTLILYRDGMLYFVAVASCSLFSLLVWAFADPTLLGLARYFALALVNLASSRLVLNLKSYAGHKDDSSRQWGFSAPASPVDAPPQPGMEFVSTASNSSSRSEFDLEMYSVEREYQQIGTRLH</sequence>
<protein>
    <recommendedName>
        <fullName evidence="2">DUF6533 domain-containing protein</fullName>
    </recommendedName>
</protein>
<name>A0A4R0RL05_9APHY</name>
<evidence type="ECO:0000259" key="2">
    <source>
        <dbReference type="Pfam" id="PF20151"/>
    </source>
</evidence>
<comment type="caution">
    <text evidence="3">The sequence shown here is derived from an EMBL/GenBank/DDBJ whole genome shotgun (WGS) entry which is preliminary data.</text>
</comment>
<proteinExistence type="predicted"/>